<dbReference type="SUPFAM" id="SSF48452">
    <property type="entry name" value="TPR-like"/>
    <property type="match status" value="1"/>
</dbReference>
<dbReference type="Pfam" id="PF13181">
    <property type="entry name" value="TPR_8"/>
    <property type="match status" value="2"/>
</dbReference>
<dbReference type="EMBL" id="MHJH01000018">
    <property type="protein sequence ID" value="OGY64533.1"/>
    <property type="molecule type" value="Genomic_DNA"/>
</dbReference>
<comment type="caution">
    <text evidence="1">The sequence shown here is derived from an EMBL/GenBank/DDBJ whole genome shotgun (WGS) entry which is preliminary data.</text>
</comment>
<dbReference type="InterPro" id="IPR011990">
    <property type="entry name" value="TPR-like_helical_dom_sf"/>
</dbReference>
<evidence type="ECO:0000313" key="1">
    <source>
        <dbReference type="EMBL" id="OGY64533.1"/>
    </source>
</evidence>
<dbReference type="PANTHER" id="PTHR12558:SF13">
    <property type="entry name" value="CELL DIVISION CYCLE PROTEIN 27 HOMOLOG"/>
    <property type="match status" value="1"/>
</dbReference>
<organism evidence="1 2">
    <name type="scientific">Candidatus Harrisonbacteria bacterium RIFCSPHIGHO2_12_FULL_48_16</name>
    <dbReference type="NCBI Taxonomy" id="1798405"/>
    <lineage>
        <taxon>Bacteria</taxon>
        <taxon>Candidatus Harrisoniibacteriota</taxon>
    </lineage>
</organism>
<sequence>MKKKIIFIVPLALLVIGAGVWFSVKTKEARIGDYRGEPIEEIGNDPAIKNFPPAAVEQGKNRLKELAALLEKDPQNWNFWMEVGQLKKFFNNYNGAVAAYEYVKTNNPEDPLVYYNLANLYGSYLGDYPKAEEYYLKAVSYGPNEEYIYLGFAEFYRDFYKAKYDQIENLLLEGLKNVPNYTNLLIQLAYYYKSVNDNQNAIKYFSQLLNAQDIGADQKQAFREEIQALSI</sequence>
<protein>
    <submittedName>
        <fullName evidence="1">Uncharacterized protein</fullName>
    </submittedName>
</protein>
<gene>
    <name evidence="1" type="ORF">A3E64_02095</name>
</gene>
<dbReference type="SMART" id="SM00028">
    <property type="entry name" value="TPR"/>
    <property type="match status" value="3"/>
</dbReference>
<accession>A0A1G1ZIV0</accession>
<dbReference type="Proteomes" id="UP000177174">
    <property type="component" value="Unassembled WGS sequence"/>
</dbReference>
<reference evidence="1 2" key="1">
    <citation type="journal article" date="2016" name="Nat. Commun.">
        <title>Thousands of microbial genomes shed light on interconnected biogeochemical processes in an aquifer system.</title>
        <authorList>
            <person name="Anantharaman K."/>
            <person name="Brown C.T."/>
            <person name="Hug L.A."/>
            <person name="Sharon I."/>
            <person name="Castelle C.J."/>
            <person name="Probst A.J."/>
            <person name="Thomas B.C."/>
            <person name="Singh A."/>
            <person name="Wilkins M.J."/>
            <person name="Karaoz U."/>
            <person name="Brodie E.L."/>
            <person name="Williams K.H."/>
            <person name="Hubbard S.S."/>
            <person name="Banfield J.F."/>
        </authorList>
    </citation>
    <scope>NUCLEOTIDE SEQUENCE [LARGE SCALE GENOMIC DNA]</scope>
</reference>
<dbReference type="AlphaFoldDB" id="A0A1G1ZIV0"/>
<dbReference type="Gene3D" id="1.25.40.10">
    <property type="entry name" value="Tetratricopeptide repeat domain"/>
    <property type="match status" value="1"/>
</dbReference>
<dbReference type="PANTHER" id="PTHR12558">
    <property type="entry name" value="CELL DIVISION CYCLE 16,23,27"/>
    <property type="match status" value="1"/>
</dbReference>
<evidence type="ECO:0000313" key="2">
    <source>
        <dbReference type="Proteomes" id="UP000177174"/>
    </source>
</evidence>
<dbReference type="InterPro" id="IPR019734">
    <property type="entry name" value="TPR_rpt"/>
</dbReference>
<name>A0A1G1ZIV0_9BACT</name>
<proteinExistence type="predicted"/>